<name>A0A438EN63_VITVI</name>
<dbReference type="EMBL" id="QGNW01001234">
    <property type="protein sequence ID" value="RVW49065.1"/>
    <property type="molecule type" value="Genomic_DNA"/>
</dbReference>
<dbReference type="PROSITE" id="PS51450">
    <property type="entry name" value="LRR"/>
    <property type="match status" value="1"/>
</dbReference>
<comment type="caution">
    <text evidence="9">The sequence shown here is derived from an EMBL/GenBank/DDBJ whole genome shotgun (WGS) entry which is preliminary data.</text>
</comment>
<evidence type="ECO:0000256" key="4">
    <source>
        <dbReference type="ARBA" id="ARBA00022989"/>
    </source>
</evidence>
<protein>
    <submittedName>
        <fullName evidence="9">Receptor-like protein 2</fullName>
    </submittedName>
</protein>
<proteinExistence type="predicted"/>
<dbReference type="Pfam" id="PF00560">
    <property type="entry name" value="LRR_1"/>
    <property type="match status" value="2"/>
</dbReference>
<comment type="subcellular location">
    <subcellularLocation>
        <location evidence="1">Membrane</location>
        <topology evidence="1">Single-pass type I membrane protein</topology>
    </subcellularLocation>
</comment>
<dbReference type="AlphaFoldDB" id="A0A438EN63"/>
<dbReference type="InterPro" id="IPR046956">
    <property type="entry name" value="RLP23-like"/>
</dbReference>
<evidence type="ECO:0000256" key="1">
    <source>
        <dbReference type="ARBA" id="ARBA00004479"/>
    </source>
</evidence>
<evidence type="ECO:0000256" key="5">
    <source>
        <dbReference type="ARBA" id="ARBA00023136"/>
    </source>
</evidence>
<dbReference type="Gene3D" id="3.80.10.10">
    <property type="entry name" value="Ribonuclease Inhibitor"/>
    <property type="match status" value="1"/>
</dbReference>
<keyword evidence="7" id="KW-0325">Glycoprotein</keyword>
<evidence type="ECO:0000256" key="3">
    <source>
        <dbReference type="ARBA" id="ARBA00022729"/>
    </source>
</evidence>
<accession>A0A438EN63</accession>
<keyword evidence="2 8" id="KW-0812">Transmembrane</keyword>
<evidence type="ECO:0000256" key="2">
    <source>
        <dbReference type="ARBA" id="ARBA00022692"/>
    </source>
</evidence>
<dbReference type="PRINTS" id="PR00019">
    <property type="entry name" value="LEURICHRPT"/>
</dbReference>
<evidence type="ECO:0000256" key="6">
    <source>
        <dbReference type="ARBA" id="ARBA00023170"/>
    </source>
</evidence>
<evidence type="ECO:0000256" key="7">
    <source>
        <dbReference type="ARBA" id="ARBA00023180"/>
    </source>
</evidence>
<sequence>MNHIIGQIPGSISMLCQLSSLDLSSNKLSGTIPSSMPLLTFLGYLNLSNNNFSSKIPFTGQMTTFTELAFAGNPNLCGTPLVTKCQDEDLDKRQSVLEDKIDGGYIDQWFYLSIGLGFALGILVPYFVLAIRRSWCDAYFDFVDKIVKWLLFKRRVTYAKNHTRRQ</sequence>
<dbReference type="GO" id="GO:0016020">
    <property type="term" value="C:membrane"/>
    <property type="evidence" value="ECO:0007669"/>
    <property type="project" value="UniProtKB-SubCell"/>
</dbReference>
<evidence type="ECO:0000256" key="8">
    <source>
        <dbReference type="SAM" id="Phobius"/>
    </source>
</evidence>
<dbReference type="PANTHER" id="PTHR48063">
    <property type="entry name" value="LRR RECEPTOR-LIKE KINASE"/>
    <property type="match status" value="1"/>
</dbReference>
<gene>
    <name evidence="9" type="primary">RLP2_3</name>
    <name evidence="9" type="ORF">CK203_117500</name>
</gene>
<keyword evidence="4 8" id="KW-1133">Transmembrane helix</keyword>
<dbReference type="SUPFAM" id="SSF52058">
    <property type="entry name" value="L domain-like"/>
    <property type="match status" value="1"/>
</dbReference>
<organism evidence="9 10">
    <name type="scientific">Vitis vinifera</name>
    <name type="common">Grape</name>
    <dbReference type="NCBI Taxonomy" id="29760"/>
    <lineage>
        <taxon>Eukaryota</taxon>
        <taxon>Viridiplantae</taxon>
        <taxon>Streptophyta</taxon>
        <taxon>Embryophyta</taxon>
        <taxon>Tracheophyta</taxon>
        <taxon>Spermatophyta</taxon>
        <taxon>Magnoliopsida</taxon>
        <taxon>eudicotyledons</taxon>
        <taxon>Gunneridae</taxon>
        <taxon>Pentapetalae</taxon>
        <taxon>rosids</taxon>
        <taxon>Vitales</taxon>
        <taxon>Vitaceae</taxon>
        <taxon>Viteae</taxon>
        <taxon>Vitis</taxon>
    </lineage>
</organism>
<dbReference type="Proteomes" id="UP000288805">
    <property type="component" value="Unassembled WGS sequence"/>
</dbReference>
<dbReference type="InterPro" id="IPR032675">
    <property type="entry name" value="LRR_dom_sf"/>
</dbReference>
<keyword evidence="6 9" id="KW-0675">Receptor</keyword>
<evidence type="ECO:0000313" key="10">
    <source>
        <dbReference type="Proteomes" id="UP000288805"/>
    </source>
</evidence>
<dbReference type="InterPro" id="IPR001611">
    <property type="entry name" value="Leu-rich_rpt"/>
</dbReference>
<reference evidence="9 10" key="1">
    <citation type="journal article" date="2018" name="PLoS Genet.">
        <title>Population sequencing reveals clonal diversity and ancestral inbreeding in the grapevine cultivar Chardonnay.</title>
        <authorList>
            <person name="Roach M.J."/>
            <person name="Johnson D.L."/>
            <person name="Bohlmann J."/>
            <person name="van Vuuren H.J."/>
            <person name="Jones S.J."/>
            <person name="Pretorius I.S."/>
            <person name="Schmidt S.A."/>
            <person name="Borneman A.R."/>
        </authorList>
    </citation>
    <scope>NUCLEOTIDE SEQUENCE [LARGE SCALE GENOMIC DNA]</scope>
    <source>
        <strain evidence="10">cv. Chardonnay</strain>
        <tissue evidence="9">Leaf</tissue>
    </source>
</reference>
<evidence type="ECO:0000313" key="9">
    <source>
        <dbReference type="EMBL" id="RVW49065.1"/>
    </source>
</evidence>
<keyword evidence="3" id="KW-0732">Signal</keyword>
<feature type="transmembrane region" description="Helical" evidence="8">
    <location>
        <begin position="109"/>
        <end position="129"/>
    </location>
</feature>
<keyword evidence="5 8" id="KW-0472">Membrane</keyword>
<dbReference type="PANTHER" id="PTHR48063:SF16">
    <property type="entry name" value="LRR RECEPTOR-LIKE SERINE_THREONINE-PROTEIN KINASE GSO1"/>
    <property type="match status" value="1"/>
</dbReference>